<evidence type="ECO:0000313" key="7">
    <source>
        <dbReference type="EMBL" id="KAK2996547.1"/>
    </source>
</evidence>
<gene>
    <name evidence="7" type="ORF">RJ639_025719</name>
</gene>
<evidence type="ECO:0000313" key="8">
    <source>
        <dbReference type="Proteomes" id="UP001188597"/>
    </source>
</evidence>
<keyword evidence="5 6" id="KW-0472">Membrane</keyword>
<comment type="subcellular location">
    <subcellularLocation>
        <location evidence="1">Membrane</location>
        <topology evidence="1">Multi-pass membrane protein</topology>
    </subcellularLocation>
</comment>
<feature type="transmembrane region" description="Helical" evidence="6">
    <location>
        <begin position="42"/>
        <end position="62"/>
    </location>
</feature>
<accession>A0AA88RVG9</accession>
<comment type="similarity">
    <text evidence="2">Belongs to the Cold-regulated 413 protein family.</text>
</comment>
<dbReference type="AlphaFoldDB" id="A0AA88RVG9"/>
<dbReference type="GO" id="GO:0016020">
    <property type="term" value="C:membrane"/>
    <property type="evidence" value="ECO:0007669"/>
    <property type="project" value="UniProtKB-SubCell"/>
</dbReference>
<organism evidence="7 8">
    <name type="scientific">Escallonia herrerae</name>
    <dbReference type="NCBI Taxonomy" id="1293975"/>
    <lineage>
        <taxon>Eukaryota</taxon>
        <taxon>Viridiplantae</taxon>
        <taxon>Streptophyta</taxon>
        <taxon>Embryophyta</taxon>
        <taxon>Tracheophyta</taxon>
        <taxon>Spermatophyta</taxon>
        <taxon>Magnoliopsida</taxon>
        <taxon>eudicotyledons</taxon>
        <taxon>Gunneridae</taxon>
        <taxon>Pentapetalae</taxon>
        <taxon>asterids</taxon>
        <taxon>campanulids</taxon>
        <taxon>Escalloniales</taxon>
        <taxon>Escalloniaceae</taxon>
        <taxon>Escallonia</taxon>
    </lineage>
</organism>
<reference evidence="7" key="1">
    <citation type="submission" date="2022-12" db="EMBL/GenBank/DDBJ databases">
        <title>Draft genome assemblies for two species of Escallonia (Escalloniales).</title>
        <authorList>
            <person name="Chanderbali A."/>
            <person name="Dervinis C."/>
            <person name="Anghel I."/>
            <person name="Soltis D."/>
            <person name="Soltis P."/>
            <person name="Zapata F."/>
        </authorList>
    </citation>
    <scope>NUCLEOTIDE SEQUENCE</scope>
    <source>
        <strain evidence="7">UCBG64.0493</strain>
        <tissue evidence="7">Leaf</tissue>
    </source>
</reference>
<dbReference type="Pfam" id="PF05562">
    <property type="entry name" value="WCOR413"/>
    <property type="match status" value="2"/>
</dbReference>
<dbReference type="InterPro" id="IPR008892">
    <property type="entry name" value="COR413"/>
</dbReference>
<comment type="caution">
    <text evidence="7">The sequence shown here is derived from an EMBL/GenBank/DDBJ whole genome shotgun (WGS) entry which is preliminary data.</text>
</comment>
<keyword evidence="8" id="KW-1185">Reference proteome</keyword>
<evidence type="ECO:0000256" key="1">
    <source>
        <dbReference type="ARBA" id="ARBA00004141"/>
    </source>
</evidence>
<name>A0AA88RVG9_9ASTE</name>
<evidence type="ECO:0000256" key="4">
    <source>
        <dbReference type="ARBA" id="ARBA00022989"/>
    </source>
</evidence>
<evidence type="ECO:0000256" key="5">
    <source>
        <dbReference type="ARBA" id="ARBA00023136"/>
    </source>
</evidence>
<evidence type="ECO:0000256" key="6">
    <source>
        <dbReference type="SAM" id="Phobius"/>
    </source>
</evidence>
<dbReference type="EMBL" id="JAVXUP010004943">
    <property type="protein sequence ID" value="KAK2996547.1"/>
    <property type="molecule type" value="Genomic_DNA"/>
</dbReference>
<keyword evidence="4 6" id="KW-1133">Transmembrane helix</keyword>
<keyword evidence="3 6" id="KW-0812">Transmembrane</keyword>
<dbReference type="PANTHER" id="PTHR33596:SF23">
    <property type="entry name" value="COLD-REGULATED 413 PLASMA MEMBRANE PROTEIN 2"/>
    <property type="match status" value="1"/>
</dbReference>
<evidence type="ECO:0000256" key="3">
    <source>
        <dbReference type="ARBA" id="ARBA00022692"/>
    </source>
</evidence>
<dbReference type="Proteomes" id="UP001188597">
    <property type="component" value="Unassembled WGS sequence"/>
</dbReference>
<evidence type="ECO:0000256" key="2">
    <source>
        <dbReference type="ARBA" id="ARBA00005852"/>
    </source>
</evidence>
<dbReference type="PANTHER" id="PTHR33596">
    <property type="entry name" value="COLD-REGULATED 413 PLASMA MEMBRANE PROTEIN 2"/>
    <property type="match status" value="1"/>
</dbReference>
<feature type="transmembrane region" description="Helical" evidence="6">
    <location>
        <begin position="161"/>
        <end position="177"/>
    </location>
</feature>
<sequence>MVGKKNYVGRKSESAVLSELLGSDLKEVAHAAKRFASHAIKLGSLGFGTSFLEWIACFAAIIGSHKLENEHAYGTANPLHLPESSFLTVQLVQCYASSSHDVFQVGYWIKALVHSSCLQVVHITLVLENLVAFTDWLDMPAALILIIVVAPSLLADTLRDSILSAVICLIIGGYLLQEHIRASGGFRNSFTKSHGISNSVGIILLLVYPVWALVLYFL</sequence>
<feature type="transmembrane region" description="Helical" evidence="6">
    <location>
        <begin position="136"/>
        <end position="155"/>
    </location>
</feature>
<protein>
    <submittedName>
        <fullName evidence="7">Uncharacterized protein</fullName>
    </submittedName>
</protein>
<feature type="transmembrane region" description="Helical" evidence="6">
    <location>
        <begin position="198"/>
        <end position="217"/>
    </location>
</feature>
<proteinExistence type="inferred from homology"/>